<dbReference type="InterPro" id="IPR036465">
    <property type="entry name" value="vWFA_dom_sf"/>
</dbReference>
<feature type="region of interest" description="Disordered" evidence="1">
    <location>
        <begin position="258"/>
        <end position="294"/>
    </location>
</feature>
<dbReference type="InterPro" id="IPR052969">
    <property type="entry name" value="Thr-specific_kinase-like"/>
</dbReference>
<name>A0ABD3G3B1_9STRA</name>
<evidence type="ECO:0000256" key="1">
    <source>
        <dbReference type="SAM" id="MobiDB-lite"/>
    </source>
</evidence>
<dbReference type="PANTHER" id="PTHR47763">
    <property type="entry name" value="ALPHA-PROTEIN KINASE VWKA"/>
    <property type="match status" value="1"/>
</dbReference>
<evidence type="ECO:0000313" key="2">
    <source>
        <dbReference type="EMBL" id="KAL3672959.1"/>
    </source>
</evidence>
<comment type="caution">
    <text evidence="2">The sequence shown here is derived from an EMBL/GenBank/DDBJ whole genome shotgun (WGS) entry which is preliminary data.</text>
</comment>
<evidence type="ECO:0000313" key="3">
    <source>
        <dbReference type="Proteomes" id="UP001632037"/>
    </source>
</evidence>
<gene>
    <name evidence="2" type="ORF">V7S43_002260</name>
</gene>
<feature type="compositionally biased region" description="Basic and acidic residues" evidence="1">
    <location>
        <begin position="265"/>
        <end position="294"/>
    </location>
</feature>
<evidence type="ECO:0008006" key="4">
    <source>
        <dbReference type="Google" id="ProtNLM"/>
    </source>
</evidence>
<protein>
    <recommendedName>
        <fullName evidence="4">VWFA domain-containing protein</fullName>
    </recommendedName>
</protein>
<dbReference type="Gene3D" id="3.40.50.410">
    <property type="entry name" value="von Willebrand factor, type A domain"/>
    <property type="match status" value="1"/>
</dbReference>
<accession>A0ABD3G3B1</accession>
<dbReference type="AlphaFoldDB" id="A0ABD3G3B1"/>
<keyword evidence="3" id="KW-1185">Reference proteome</keyword>
<sequence length="294" mass="32725">MRRFSKLRSEMASNITKVKREMRRKYAMANTLELLIVIDCTASMNPWIEEAKSSIVSIIDGKKKDHPWVLWHVSTVRTFIASLRAFGGGDDPEDIPGGLAAALEMPFQAEAKRIVLVSDAPCHGSKFNDGGENMTYRVQIEQSPDICAQMREMAKRGIDFTFIEIQPTYTAKMVALLQEAFGSAEIQDGFEREFKTVQLSDASDVVRFASVVRSSASASIAASKGRSLISSSKIALGVSTYRHYGPTGRLTSRLPHVLEEEEESQEKAPVKATSGDRPEMKTLNWSEERQLSRD</sequence>
<dbReference type="Proteomes" id="UP001632037">
    <property type="component" value="Unassembled WGS sequence"/>
</dbReference>
<organism evidence="2 3">
    <name type="scientific">Phytophthora oleae</name>
    <dbReference type="NCBI Taxonomy" id="2107226"/>
    <lineage>
        <taxon>Eukaryota</taxon>
        <taxon>Sar</taxon>
        <taxon>Stramenopiles</taxon>
        <taxon>Oomycota</taxon>
        <taxon>Peronosporomycetes</taxon>
        <taxon>Peronosporales</taxon>
        <taxon>Peronosporaceae</taxon>
        <taxon>Phytophthora</taxon>
    </lineage>
</organism>
<reference evidence="2 3" key="1">
    <citation type="submission" date="2024-09" db="EMBL/GenBank/DDBJ databases">
        <title>Genome sequencing and assembly of Phytophthora oleae, isolate VK10A, causative agent of rot of olive drupes.</title>
        <authorList>
            <person name="Conti Taguali S."/>
            <person name="Riolo M."/>
            <person name="La Spada F."/>
            <person name="Cacciola S.O."/>
            <person name="Dionisio G."/>
        </authorList>
    </citation>
    <scope>NUCLEOTIDE SEQUENCE [LARGE SCALE GENOMIC DNA]</scope>
    <source>
        <strain evidence="2 3">VK10A</strain>
    </source>
</reference>
<proteinExistence type="predicted"/>
<dbReference type="EMBL" id="JBIMZQ010000003">
    <property type="protein sequence ID" value="KAL3672959.1"/>
    <property type="molecule type" value="Genomic_DNA"/>
</dbReference>
<dbReference type="SUPFAM" id="SSF53300">
    <property type="entry name" value="vWA-like"/>
    <property type="match status" value="1"/>
</dbReference>